<gene>
    <name evidence="1" type="ORF">BDU57DRAFT_518997</name>
</gene>
<organism evidence="1 2">
    <name type="scientific">Ampelomyces quisqualis</name>
    <name type="common">Powdery mildew agent</name>
    <dbReference type="NCBI Taxonomy" id="50730"/>
    <lineage>
        <taxon>Eukaryota</taxon>
        <taxon>Fungi</taxon>
        <taxon>Dikarya</taxon>
        <taxon>Ascomycota</taxon>
        <taxon>Pezizomycotina</taxon>
        <taxon>Dothideomycetes</taxon>
        <taxon>Pleosporomycetidae</taxon>
        <taxon>Pleosporales</taxon>
        <taxon>Pleosporineae</taxon>
        <taxon>Phaeosphaeriaceae</taxon>
        <taxon>Ampelomyces</taxon>
    </lineage>
</organism>
<dbReference type="Proteomes" id="UP000800096">
    <property type="component" value="Unassembled WGS sequence"/>
</dbReference>
<keyword evidence="2" id="KW-1185">Reference proteome</keyword>
<sequence length="74" mass="8360">MSCIWQQCLLIAPPSTRSLDTSVLHRHSPSCACAQDAPLRHGCEVRPSDALLHLHQLGPIYLVQTWPTRTKWTE</sequence>
<name>A0A6A5QH74_AMPQU</name>
<protein>
    <submittedName>
        <fullName evidence="1">Uncharacterized protein</fullName>
    </submittedName>
</protein>
<proteinExistence type="predicted"/>
<dbReference type="EMBL" id="ML979137">
    <property type="protein sequence ID" value="KAF1914170.1"/>
    <property type="molecule type" value="Genomic_DNA"/>
</dbReference>
<dbReference type="AlphaFoldDB" id="A0A6A5QH74"/>
<evidence type="ECO:0000313" key="2">
    <source>
        <dbReference type="Proteomes" id="UP000800096"/>
    </source>
</evidence>
<evidence type="ECO:0000313" key="1">
    <source>
        <dbReference type="EMBL" id="KAF1914170.1"/>
    </source>
</evidence>
<reference evidence="1" key="1">
    <citation type="journal article" date="2020" name="Stud. Mycol.">
        <title>101 Dothideomycetes genomes: a test case for predicting lifestyles and emergence of pathogens.</title>
        <authorList>
            <person name="Haridas S."/>
            <person name="Albert R."/>
            <person name="Binder M."/>
            <person name="Bloem J."/>
            <person name="Labutti K."/>
            <person name="Salamov A."/>
            <person name="Andreopoulos B."/>
            <person name="Baker S."/>
            <person name="Barry K."/>
            <person name="Bills G."/>
            <person name="Bluhm B."/>
            <person name="Cannon C."/>
            <person name="Castanera R."/>
            <person name="Culley D."/>
            <person name="Daum C."/>
            <person name="Ezra D."/>
            <person name="Gonzalez J."/>
            <person name="Henrissat B."/>
            <person name="Kuo A."/>
            <person name="Liang C."/>
            <person name="Lipzen A."/>
            <person name="Lutzoni F."/>
            <person name="Magnuson J."/>
            <person name="Mondo S."/>
            <person name="Nolan M."/>
            <person name="Ohm R."/>
            <person name="Pangilinan J."/>
            <person name="Park H.-J."/>
            <person name="Ramirez L."/>
            <person name="Alfaro M."/>
            <person name="Sun H."/>
            <person name="Tritt A."/>
            <person name="Yoshinaga Y."/>
            <person name="Zwiers L.-H."/>
            <person name="Turgeon B."/>
            <person name="Goodwin S."/>
            <person name="Spatafora J."/>
            <person name="Crous P."/>
            <person name="Grigoriev I."/>
        </authorList>
    </citation>
    <scope>NUCLEOTIDE SEQUENCE</scope>
    <source>
        <strain evidence="1">HMLAC05119</strain>
    </source>
</reference>
<accession>A0A6A5QH74</accession>